<feature type="region of interest" description="Disordered" evidence="1">
    <location>
        <begin position="1"/>
        <end position="29"/>
    </location>
</feature>
<gene>
    <name evidence="3" type="ORF">PAC_19808</name>
</gene>
<dbReference type="OrthoDB" id="5135333at2759"/>
<dbReference type="InterPro" id="IPR010730">
    <property type="entry name" value="HET"/>
</dbReference>
<dbReference type="PANTHER" id="PTHR33112">
    <property type="entry name" value="DOMAIN PROTEIN, PUTATIVE-RELATED"/>
    <property type="match status" value="1"/>
</dbReference>
<dbReference type="AlphaFoldDB" id="A0A1L7XY09"/>
<dbReference type="STRING" id="576137.A0A1L7XY09"/>
<sequence length="854" mass="96952">MDNVTTSGIAGSNLESAGPVDDGDDYGEDIPKTEEELRMYHMSHARGQIILRRIEIMLACRAYGYLMFHARKRIKHSRMALLHDRCAEILRGEDASEADLYLVGLFEKYLPIVGALSSGEYRKLLDGTDLVPSPFEPVEAGGMCRACRNLNLRRESFQVGSSRFVSSAMGDLSPDGEYSDEELEKKVPYNPTAGAVSHHKLGDLVDIAKRLKCSICRLITDCFQRLSAEELSSYGYGSDLDEWFYGGVVWLSLLHDPVGDHQKDNHFRRQDDNPSLLESTEPSDRTRLILTILPQDKKPENTDFQSPVRSLHTEILAITDEEDTNFQVYKQAAPFIDMTRPQKWLHACETFHGKACSAPANYGNMEVHEDMLLIDMEDDCLVSGFKGRRYFALSYVWGAAQHTSFQTRRAIMEDLMKPGSLSIYLDEIAATVHEAMQVTREMNCRYLWVDALCIVQDDEESKPYQINHMDAIYRQAILTIVAGDGLSAEYEIYGLGSNPRETIQRTYSYRPGLTLTANEAIYGDIEVEVMLSRWASRAWTLQERILSRRLLIFVNSTVHWSCSCLRWSEAEHNPSEEGPPPWIYYNDPIFHDSPTLYMKGLQLPGENSINFVWQNVVKTFTTLTLTYERDVLLAIAGLESYIAQYFDTSYIFGHPQKNFLDFLIWLPRFGGVRRRNALGIPSWSWASWVANIFYPELQPQRKKYPKLRIPTPTWDNGPTTRVSMSCPHLGVLDIHTMISKVRIVGSMDAQVEMECPEVGRLMPRSMPLAVLNEPGKCIGRASISKGDDDFDGEFEAIVIADKLKDVKVNLVAVLTYWIMIIEWKGEVAERIGLGVVTAESWSKANPVWRDVKLG</sequence>
<organism evidence="3 4">
    <name type="scientific">Phialocephala subalpina</name>
    <dbReference type="NCBI Taxonomy" id="576137"/>
    <lineage>
        <taxon>Eukaryota</taxon>
        <taxon>Fungi</taxon>
        <taxon>Dikarya</taxon>
        <taxon>Ascomycota</taxon>
        <taxon>Pezizomycotina</taxon>
        <taxon>Leotiomycetes</taxon>
        <taxon>Helotiales</taxon>
        <taxon>Mollisiaceae</taxon>
        <taxon>Phialocephala</taxon>
        <taxon>Phialocephala fortinii species complex</taxon>
    </lineage>
</organism>
<dbReference type="PANTHER" id="PTHR33112:SF12">
    <property type="entry name" value="HETEROKARYON INCOMPATIBILITY DOMAIN-CONTAINING PROTEIN"/>
    <property type="match status" value="1"/>
</dbReference>
<feature type="compositionally biased region" description="Polar residues" evidence="1">
    <location>
        <begin position="1"/>
        <end position="15"/>
    </location>
</feature>
<evidence type="ECO:0000256" key="1">
    <source>
        <dbReference type="SAM" id="MobiDB-lite"/>
    </source>
</evidence>
<keyword evidence="4" id="KW-1185">Reference proteome</keyword>
<reference evidence="3 4" key="1">
    <citation type="submission" date="2016-03" db="EMBL/GenBank/DDBJ databases">
        <authorList>
            <person name="Ploux O."/>
        </authorList>
    </citation>
    <scope>NUCLEOTIDE SEQUENCE [LARGE SCALE GENOMIC DNA]</scope>
    <source>
        <strain evidence="3 4">UAMH 11012</strain>
    </source>
</reference>
<accession>A0A1L7XY09</accession>
<evidence type="ECO:0000313" key="3">
    <source>
        <dbReference type="EMBL" id="CZR69908.1"/>
    </source>
</evidence>
<evidence type="ECO:0000259" key="2">
    <source>
        <dbReference type="Pfam" id="PF06985"/>
    </source>
</evidence>
<protein>
    <recommendedName>
        <fullName evidence="2">Heterokaryon incompatibility domain-containing protein</fullName>
    </recommendedName>
</protein>
<dbReference type="EMBL" id="FJOG01000084">
    <property type="protein sequence ID" value="CZR69908.1"/>
    <property type="molecule type" value="Genomic_DNA"/>
</dbReference>
<dbReference type="Pfam" id="PF06985">
    <property type="entry name" value="HET"/>
    <property type="match status" value="1"/>
</dbReference>
<name>A0A1L7XY09_9HELO</name>
<proteinExistence type="predicted"/>
<feature type="domain" description="Heterokaryon incompatibility" evidence="2">
    <location>
        <begin position="390"/>
        <end position="543"/>
    </location>
</feature>
<dbReference type="Proteomes" id="UP000184330">
    <property type="component" value="Unassembled WGS sequence"/>
</dbReference>
<evidence type="ECO:0000313" key="4">
    <source>
        <dbReference type="Proteomes" id="UP000184330"/>
    </source>
</evidence>